<feature type="region of interest" description="Disordered" evidence="1">
    <location>
        <begin position="127"/>
        <end position="153"/>
    </location>
</feature>
<comment type="caution">
    <text evidence="3">The sequence shown here is derived from an EMBL/GenBank/DDBJ whole genome shotgun (WGS) entry which is preliminary data.</text>
</comment>
<reference evidence="3 4" key="1">
    <citation type="submission" date="2024-10" db="EMBL/GenBank/DDBJ databases">
        <title>The Natural Products Discovery Center: Release of the First 8490 Sequenced Strains for Exploring Actinobacteria Biosynthetic Diversity.</title>
        <authorList>
            <person name="Kalkreuter E."/>
            <person name="Kautsar S.A."/>
            <person name="Yang D."/>
            <person name="Bader C.D."/>
            <person name="Teijaro C.N."/>
            <person name="Fluegel L."/>
            <person name="Davis C.M."/>
            <person name="Simpson J.R."/>
            <person name="Lauterbach L."/>
            <person name="Steele A.D."/>
            <person name="Gui C."/>
            <person name="Meng S."/>
            <person name="Li G."/>
            <person name="Viehrig K."/>
            <person name="Ye F."/>
            <person name="Su P."/>
            <person name="Kiefer A.F."/>
            <person name="Nichols A."/>
            <person name="Cepeda A.J."/>
            <person name="Yan W."/>
            <person name="Fan B."/>
            <person name="Jiang Y."/>
            <person name="Adhikari A."/>
            <person name="Zheng C.-J."/>
            <person name="Schuster L."/>
            <person name="Cowan T.M."/>
            <person name="Smanski M.J."/>
            <person name="Chevrette M.G."/>
            <person name="De Carvalho L.P.S."/>
            <person name="Shen B."/>
        </authorList>
    </citation>
    <scope>NUCLEOTIDE SEQUENCE [LARGE SCALE GENOMIC DNA]</scope>
    <source>
        <strain evidence="3 4">NPDC053399</strain>
    </source>
</reference>
<evidence type="ECO:0000313" key="3">
    <source>
        <dbReference type="EMBL" id="MFI9104136.1"/>
    </source>
</evidence>
<feature type="transmembrane region" description="Helical" evidence="2">
    <location>
        <begin position="7"/>
        <end position="28"/>
    </location>
</feature>
<protein>
    <submittedName>
        <fullName evidence="3">DUF4267 domain-containing protein</fullName>
    </submittedName>
</protein>
<keyword evidence="2" id="KW-1133">Transmembrane helix</keyword>
<keyword evidence="2" id="KW-0472">Membrane</keyword>
<feature type="transmembrane region" description="Helical" evidence="2">
    <location>
        <begin position="102"/>
        <end position="123"/>
    </location>
</feature>
<keyword evidence="4" id="KW-1185">Reference proteome</keyword>
<name>A0ABW8CCG7_9ACTN</name>
<organism evidence="3 4">
    <name type="scientific">Streptomyces fildesensis</name>
    <dbReference type="NCBI Taxonomy" id="375757"/>
    <lineage>
        <taxon>Bacteria</taxon>
        <taxon>Bacillati</taxon>
        <taxon>Actinomycetota</taxon>
        <taxon>Actinomycetes</taxon>
        <taxon>Kitasatosporales</taxon>
        <taxon>Streptomycetaceae</taxon>
        <taxon>Streptomyces</taxon>
    </lineage>
</organism>
<evidence type="ECO:0000313" key="4">
    <source>
        <dbReference type="Proteomes" id="UP001614394"/>
    </source>
</evidence>
<evidence type="ECO:0000256" key="1">
    <source>
        <dbReference type="SAM" id="MobiDB-lite"/>
    </source>
</evidence>
<evidence type="ECO:0000256" key="2">
    <source>
        <dbReference type="SAM" id="Phobius"/>
    </source>
</evidence>
<gene>
    <name evidence="3" type="ORF">ACIGXA_26820</name>
</gene>
<accession>A0ABW8CCG7</accession>
<sequence>MTWKNVTTALAVIGGAFIIYVGLSYLFAPQTTASGFGLPTWPQQDGKAFLAVKGVRDIATGLVIFALLLTGHRKALGWAMLAITFVPAGDMVVVLSNDGSAGTAYGVHGFTAAAVAVTAGLLLRERPAPSSAPTTAGPAARRTSRTADPALNR</sequence>
<dbReference type="RefSeq" id="WP_399654046.1">
    <property type="nucleotide sequence ID" value="NZ_JBITYG010000008.1"/>
</dbReference>
<keyword evidence="2" id="KW-0812">Transmembrane</keyword>
<dbReference type="Proteomes" id="UP001614394">
    <property type="component" value="Unassembled WGS sequence"/>
</dbReference>
<feature type="transmembrane region" description="Helical" evidence="2">
    <location>
        <begin position="76"/>
        <end position="96"/>
    </location>
</feature>
<feature type="compositionally biased region" description="Low complexity" evidence="1">
    <location>
        <begin position="128"/>
        <end position="141"/>
    </location>
</feature>
<dbReference type="EMBL" id="JBITYG010000008">
    <property type="protein sequence ID" value="MFI9104136.1"/>
    <property type="molecule type" value="Genomic_DNA"/>
</dbReference>
<dbReference type="InterPro" id="IPR025363">
    <property type="entry name" value="DUF4267"/>
</dbReference>
<dbReference type="Pfam" id="PF14087">
    <property type="entry name" value="DUF4267"/>
    <property type="match status" value="1"/>
</dbReference>
<feature type="transmembrane region" description="Helical" evidence="2">
    <location>
        <begin position="48"/>
        <end position="69"/>
    </location>
</feature>
<proteinExistence type="predicted"/>